<dbReference type="GO" id="GO:0032259">
    <property type="term" value="P:methylation"/>
    <property type="evidence" value="ECO:0007669"/>
    <property type="project" value="UniProtKB-KW"/>
</dbReference>
<dbReference type="InterPro" id="IPR029063">
    <property type="entry name" value="SAM-dependent_MTases_sf"/>
</dbReference>
<dbReference type="GO" id="GO:0008168">
    <property type="term" value="F:methyltransferase activity"/>
    <property type="evidence" value="ECO:0007669"/>
    <property type="project" value="UniProtKB-KW"/>
</dbReference>
<evidence type="ECO:0000313" key="3">
    <source>
        <dbReference type="Proteomes" id="UP000199642"/>
    </source>
</evidence>
<dbReference type="OrthoDB" id="20930at2"/>
<keyword evidence="3" id="KW-1185">Reference proteome</keyword>
<sequence>MVNSIKKNLKNITPVFLMDIYRSFQKKKNLDIDGLSTAEVFSKIYKDNYWGSEESISGSGSDTIQTNVIIKELEKLFQDYQIKTLLDAPCGDFNWMNQVRLDGLEYLGMDIVEELIQKNQSKYQDRPNVIFQTGNILTDSLPSVDLILCRDCLVHFSLEDIHRALDNFKKSGAKYLLTTSFIKHQENPNIQTGYWRPINLQAAPFHLPEPILSIDEKCTEGGGKHRDKSLVLYEIQSI</sequence>
<protein>
    <submittedName>
        <fullName evidence="2">Methyltransferase domain-containing protein</fullName>
    </submittedName>
</protein>
<dbReference type="EMBL" id="FOPC01000006">
    <property type="protein sequence ID" value="SFG63778.1"/>
    <property type="molecule type" value="Genomic_DNA"/>
</dbReference>
<gene>
    <name evidence="2" type="ORF">SAMN04487988_1065</name>
</gene>
<dbReference type="AlphaFoldDB" id="A0A1I2TFU5"/>
<reference evidence="3" key="1">
    <citation type="submission" date="2016-10" db="EMBL/GenBank/DDBJ databases">
        <authorList>
            <person name="Varghese N."/>
            <person name="Submissions S."/>
        </authorList>
    </citation>
    <scope>NUCLEOTIDE SEQUENCE [LARGE SCALE GENOMIC DNA]</scope>
    <source>
        <strain evidence="3">DSM 19315</strain>
    </source>
</reference>
<name>A0A1I2TFU5_9BACT</name>
<keyword evidence="2" id="KW-0489">Methyltransferase</keyword>
<keyword evidence="2" id="KW-0808">Transferase</keyword>
<dbReference type="InterPro" id="IPR041698">
    <property type="entry name" value="Methyltransf_25"/>
</dbReference>
<dbReference type="Proteomes" id="UP000199642">
    <property type="component" value="Unassembled WGS sequence"/>
</dbReference>
<dbReference type="STRING" id="435880.SAMN04487988_1065"/>
<dbReference type="Pfam" id="PF13649">
    <property type="entry name" value="Methyltransf_25"/>
    <property type="match status" value="1"/>
</dbReference>
<feature type="domain" description="Methyltransferase" evidence="1">
    <location>
        <begin position="86"/>
        <end position="169"/>
    </location>
</feature>
<organism evidence="2 3">
    <name type="scientific">Algoriphagus hitonicola</name>
    <dbReference type="NCBI Taxonomy" id="435880"/>
    <lineage>
        <taxon>Bacteria</taxon>
        <taxon>Pseudomonadati</taxon>
        <taxon>Bacteroidota</taxon>
        <taxon>Cytophagia</taxon>
        <taxon>Cytophagales</taxon>
        <taxon>Cyclobacteriaceae</taxon>
        <taxon>Algoriphagus</taxon>
    </lineage>
</organism>
<dbReference type="SUPFAM" id="SSF53335">
    <property type="entry name" value="S-adenosyl-L-methionine-dependent methyltransferases"/>
    <property type="match status" value="1"/>
</dbReference>
<accession>A0A1I2TFU5</accession>
<dbReference type="Gene3D" id="3.40.50.150">
    <property type="entry name" value="Vaccinia Virus protein VP39"/>
    <property type="match status" value="1"/>
</dbReference>
<evidence type="ECO:0000313" key="2">
    <source>
        <dbReference type="EMBL" id="SFG63778.1"/>
    </source>
</evidence>
<proteinExistence type="predicted"/>
<evidence type="ECO:0000259" key="1">
    <source>
        <dbReference type="Pfam" id="PF13649"/>
    </source>
</evidence>